<dbReference type="AlphaFoldDB" id="A0A2P2QT45"/>
<dbReference type="EMBL" id="GGEC01089716">
    <property type="protein sequence ID" value="MBX70200.1"/>
    <property type="molecule type" value="Transcribed_RNA"/>
</dbReference>
<proteinExistence type="predicted"/>
<sequence length="30" mass="3561">MSFSLDLDLVRMPHFSGHRNLFLVPSFYSF</sequence>
<evidence type="ECO:0000313" key="1">
    <source>
        <dbReference type="EMBL" id="MBX70200.1"/>
    </source>
</evidence>
<name>A0A2P2QT45_RHIMU</name>
<reference evidence="1" key="1">
    <citation type="submission" date="2018-02" db="EMBL/GenBank/DDBJ databases">
        <title>Rhizophora mucronata_Transcriptome.</title>
        <authorList>
            <person name="Meera S.P."/>
            <person name="Sreeshan A."/>
            <person name="Augustine A."/>
        </authorList>
    </citation>
    <scope>NUCLEOTIDE SEQUENCE</scope>
    <source>
        <tissue evidence="1">Leaf</tissue>
    </source>
</reference>
<accession>A0A2P2QT45</accession>
<protein>
    <submittedName>
        <fullName evidence="1">Uncharacterized protein</fullName>
    </submittedName>
</protein>
<organism evidence="1">
    <name type="scientific">Rhizophora mucronata</name>
    <name type="common">Asiatic mangrove</name>
    <dbReference type="NCBI Taxonomy" id="61149"/>
    <lineage>
        <taxon>Eukaryota</taxon>
        <taxon>Viridiplantae</taxon>
        <taxon>Streptophyta</taxon>
        <taxon>Embryophyta</taxon>
        <taxon>Tracheophyta</taxon>
        <taxon>Spermatophyta</taxon>
        <taxon>Magnoliopsida</taxon>
        <taxon>eudicotyledons</taxon>
        <taxon>Gunneridae</taxon>
        <taxon>Pentapetalae</taxon>
        <taxon>rosids</taxon>
        <taxon>fabids</taxon>
        <taxon>Malpighiales</taxon>
        <taxon>Rhizophoraceae</taxon>
        <taxon>Rhizophora</taxon>
    </lineage>
</organism>